<dbReference type="Gene3D" id="3.40.309.10">
    <property type="entry name" value="Aldehyde Dehydrogenase, Chain A, domain 2"/>
    <property type="match status" value="1"/>
</dbReference>
<sequence length="471" mass="50571">MSEINEIMQQAKAAFEVYSKTTPAQRAAFLENIAEQIEAKREQLTTKAHVETHLPLPRLNNEITRTTSQLKMFAAYITEGSWVAAAIDNQPSKPDTRKMLIPVGPVVVFGASNFPFAFSTAGGDTASALASGSTVVVKGHSAHAGTSLLVYAAIQEAIRLSGMPEHTLQHVLGPGNTAGKELVMHPFTTGVGFTGSYKGGTALMQYAAAREKPIPVFAEMSSINPVVLLPDTLTQNAAALAKKLAGSVTLGMGQFCTNPGLLLGIKSPALETFLSELGEEVSQVTPLPMLHEGIHTNYQQGLTEMLPYVVYKGEGEPARAIAMVSAKDFLNIPHLREEVFGPFSLLVTCENKAELKKALQSISGQLTATIMGTDKDLAEHRDIISLQTSLAGRVIINEVPTGVEVNSSMVHGGPFPATSDARFTSVGATAIQRWVRPVCFQGFPDALLPEELQNANPRGIWRTVNNEWKNV</sequence>
<dbReference type="OrthoDB" id="9770537at2"/>
<dbReference type="InterPro" id="IPR044151">
    <property type="entry name" value="ALDH_KGSADH"/>
</dbReference>
<keyword evidence="1" id="KW-0560">Oxidoreductase</keyword>
<dbReference type="Pfam" id="PF00171">
    <property type="entry name" value="Aldedh"/>
    <property type="match status" value="1"/>
</dbReference>
<organism evidence="3 4">
    <name type="scientific">Chitinophaga niabensis</name>
    <dbReference type="NCBI Taxonomy" id="536979"/>
    <lineage>
        <taxon>Bacteria</taxon>
        <taxon>Pseudomonadati</taxon>
        <taxon>Bacteroidota</taxon>
        <taxon>Chitinophagia</taxon>
        <taxon>Chitinophagales</taxon>
        <taxon>Chitinophagaceae</taxon>
        <taxon>Chitinophaga</taxon>
    </lineage>
</organism>
<dbReference type="InterPro" id="IPR015590">
    <property type="entry name" value="Aldehyde_DH_dom"/>
</dbReference>
<dbReference type="CDD" id="cd07129">
    <property type="entry name" value="ALDH_KGSADH"/>
    <property type="match status" value="1"/>
</dbReference>
<dbReference type="RefSeq" id="WP_074237639.1">
    <property type="nucleotide sequence ID" value="NZ_FSRA01000001.1"/>
</dbReference>
<name>A0A1N6DAD1_9BACT</name>
<dbReference type="PANTHER" id="PTHR43353">
    <property type="entry name" value="SUCCINATE-SEMIALDEHYDE DEHYDROGENASE, MITOCHONDRIAL"/>
    <property type="match status" value="1"/>
</dbReference>
<proteinExistence type="predicted"/>
<evidence type="ECO:0000259" key="2">
    <source>
        <dbReference type="Pfam" id="PF00171"/>
    </source>
</evidence>
<dbReference type="InterPro" id="IPR016161">
    <property type="entry name" value="Ald_DH/histidinol_DH"/>
</dbReference>
<dbReference type="GO" id="GO:0016620">
    <property type="term" value="F:oxidoreductase activity, acting on the aldehyde or oxo group of donors, NAD or NADP as acceptor"/>
    <property type="evidence" value="ECO:0007669"/>
    <property type="project" value="InterPro"/>
</dbReference>
<reference evidence="3 4" key="1">
    <citation type="submission" date="2016-11" db="EMBL/GenBank/DDBJ databases">
        <authorList>
            <person name="Jaros S."/>
            <person name="Januszkiewicz K."/>
            <person name="Wedrychowicz H."/>
        </authorList>
    </citation>
    <scope>NUCLEOTIDE SEQUENCE [LARGE SCALE GENOMIC DNA]</scope>
    <source>
        <strain evidence="3 4">DSM 24787</strain>
    </source>
</reference>
<dbReference type="InterPro" id="IPR016162">
    <property type="entry name" value="Ald_DH_N"/>
</dbReference>
<evidence type="ECO:0000313" key="3">
    <source>
        <dbReference type="EMBL" id="SIN67697.1"/>
    </source>
</evidence>
<gene>
    <name evidence="3" type="ORF">SAMN04488055_0530</name>
</gene>
<feature type="domain" description="Aldehyde dehydrogenase" evidence="2">
    <location>
        <begin position="3"/>
        <end position="285"/>
    </location>
</feature>
<evidence type="ECO:0000313" key="4">
    <source>
        <dbReference type="Proteomes" id="UP000185003"/>
    </source>
</evidence>
<dbReference type="SUPFAM" id="SSF53720">
    <property type="entry name" value="ALDH-like"/>
    <property type="match status" value="1"/>
</dbReference>
<keyword evidence="4" id="KW-1185">Reference proteome</keyword>
<dbReference type="Proteomes" id="UP000185003">
    <property type="component" value="Unassembled WGS sequence"/>
</dbReference>
<dbReference type="Gene3D" id="3.40.605.10">
    <property type="entry name" value="Aldehyde Dehydrogenase, Chain A, domain 1"/>
    <property type="match status" value="1"/>
</dbReference>
<dbReference type="EMBL" id="FSRA01000001">
    <property type="protein sequence ID" value="SIN67697.1"/>
    <property type="molecule type" value="Genomic_DNA"/>
</dbReference>
<dbReference type="STRING" id="536979.SAMN04488055_0530"/>
<accession>A0A1N6DAD1</accession>
<dbReference type="InterPro" id="IPR016163">
    <property type="entry name" value="Ald_DH_C"/>
</dbReference>
<evidence type="ECO:0000256" key="1">
    <source>
        <dbReference type="ARBA" id="ARBA00023002"/>
    </source>
</evidence>
<protein>
    <submittedName>
        <fullName evidence="3">NADP-dependent aldehyde dehydrogenase</fullName>
    </submittedName>
</protein>
<dbReference type="PANTHER" id="PTHR43353:SF3">
    <property type="entry name" value="ALDEHYDE DEHYDROGENASE-RELATED"/>
    <property type="match status" value="1"/>
</dbReference>
<dbReference type="AlphaFoldDB" id="A0A1N6DAD1"/>
<dbReference type="InterPro" id="IPR050740">
    <property type="entry name" value="Aldehyde_DH_Superfamily"/>
</dbReference>